<gene>
    <name evidence="2" type="ORF">EYF80_039135</name>
</gene>
<protein>
    <submittedName>
        <fullName evidence="2">Uncharacterized protein</fullName>
    </submittedName>
</protein>
<accession>A0A4Z2GC47</accession>
<proteinExistence type="predicted"/>
<keyword evidence="3" id="KW-1185">Reference proteome</keyword>
<feature type="compositionally biased region" description="Basic and acidic residues" evidence="1">
    <location>
        <begin position="68"/>
        <end position="77"/>
    </location>
</feature>
<comment type="caution">
    <text evidence="2">The sequence shown here is derived from an EMBL/GenBank/DDBJ whole genome shotgun (WGS) entry which is preliminary data.</text>
</comment>
<dbReference type="AlphaFoldDB" id="A0A4Z2GC47"/>
<reference evidence="2 3" key="1">
    <citation type="submission" date="2019-03" db="EMBL/GenBank/DDBJ databases">
        <title>First draft genome of Liparis tanakae, snailfish: a comprehensive survey of snailfish specific genes.</title>
        <authorList>
            <person name="Kim W."/>
            <person name="Song I."/>
            <person name="Jeong J.-H."/>
            <person name="Kim D."/>
            <person name="Kim S."/>
            <person name="Ryu S."/>
            <person name="Song J.Y."/>
            <person name="Lee S.K."/>
        </authorList>
    </citation>
    <scope>NUCLEOTIDE SEQUENCE [LARGE SCALE GENOMIC DNA]</scope>
    <source>
        <tissue evidence="2">Muscle</tissue>
    </source>
</reference>
<dbReference type="EMBL" id="SRLO01000609">
    <property type="protein sequence ID" value="TNN50685.1"/>
    <property type="molecule type" value="Genomic_DNA"/>
</dbReference>
<evidence type="ECO:0000313" key="2">
    <source>
        <dbReference type="EMBL" id="TNN50685.1"/>
    </source>
</evidence>
<organism evidence="2 3">
    <name type="scientific">Liparis tanakae</name>
    <name type="common">Tanaka's snailfish</name>
    <dbReference type="NCBI Taxonomy" id="230148"/>
    <lineage>
        <taxon>Eukaryota</taxon>
        <taxon>Metazoa</taxon>
        <taxon>Chordata</taxon>
        <taxon>Craniata</taxon>
        <taxon>Vertebrata</taxon>
        <taxon>Euteleostomi</taxon>
        <taxon>Actinopterygii</taxon>
        <taxon>Neopterygii</taxon>
        <taxon>Teleostei</taxon>
        <taxon>Neoteleostei</taxon>
        <taxon>Acanthomorphata</taxon>
        <taxon>Eupercaria</taxon>
        <taxon>Perciformes</taxon>
        <taxon>Cottioidei</taxon>
        <taxon>Cottales</taxon>
        <taxon>Liparidae</taxon>
        <taxon>Liparis</taxon>
    </lineage>
</organism>
<name>A0A4Z2GC47_9TELE</name>
<dbReference type="Proteomes" id="UP000314294">
    <property type="component" value="Unassembled WGS sequence"/>
</dbReference>
<sequence length="134" mass="15100">MEGLERSQGTTLRYKTEATAAARRLLPKEAGRRLLPRYRVAGLSDTMLRSRPAARPERPNNGAAVQTERQRARRADLSARPSGVGPRASLSARTMERGRASSDVSLERLCEFEKSSHRIYCKRHVELLKTPEEQ</sequence>
<feature type="region of interest" description="Disordered" evidence="1">
    <location>
        <begin position="46"/>
        <end position="100"/>
    </location>
</feature>
<evidence type="ECO:0000313" key="3">
    <source>
        <dbReference type="Proteomes" id="UP000314294"/>
    </source>
</evidence>
<evidence type="ECO:0000256" key="1">
    <source>
        <dbReference type="SAM" id="MobiDB-lite"/>
    </source>
</evidence>